<proteinExistence type="predicted"/>
<keyword evidence="2" id="KW-1185">Reference proteome</keyword>
<dbReference type="Proteomes" id="UP000814128">
    <property type="component" value="Unassembled WGS sequence"/>
</dbReference>
<dbReference type="EMBL" id="MU273483">
    <property type="protein sequence ID" value="KAI0035520.1"/>
    <property type="molecule type" value="Genomic_DNA"/>
</dbReference>
<gene>
    <name evidence="1" type="ORF">K488DRAFT_43143</name>
</gene>
<reference evidence="1" key="1">
    <citation type="submission" date="2021-02" db="EMBL/GenBank/DDBJ databases">
        <authorList>
            <consortium name="DOE Joint Genome Institute"/>
            <person name="Ahrendt S."/>
            <person name="Looney B.P."/>
            <person name="Miyauchi S."/>
            <person name="Morin E."/>
            <person name="Drula E."/>
            <person name="Courty P.E."/>
            <person name="Chicoki N."/>
            <person name="Fauchery L."/>
            <person name="Kohler A."/>
            <person name="Kuo A."/>
            <person name="Labutti K."/>
            <person name="Pangilinan J."/>
            <person name="Lipzen A."/>
            <person name="Riley R."/>
            <person name="Andreopoulos W."/>
            <person name="He G."/>
            <person name="Johnson J."/>
            <person name="Barry K.W."/>
            <person name="Grigoriev I.V."/>
            <person name="Nagy L."/>
            <person name="Hibbett D."/>
            <person name="Henrissat B."/>
            <person name="Matheny P.B."/>
            <person name="Labbe J."/>
            <person name="Martin F."/>
        </authorList>
    </citation>
    <scope>NUCLEOTIDE SEQUENCE</scope>
    <source>
        <strain evidence="1">EC-137</strain>
    </source>
</reference>
<organism evidence="1 2">
    <name type="scientific">Vararia minispora EC-137</name>
    <dbReference type="NCBI Taxonomy" id="1314806"/>
    <lineage>
        <taxon>Eukaryota</taxon>
        <taxon>Fungi</taxon>
        <taxon>Dikarya</taxon>
        <taxon>Basidiomycota</taxon>
        <taxon>Agaricomycotina</taxon>
        <taxon>Agaricomycetes</taxon>
        <taxon>Russulales</taxon>
        <taxon>Lachnocladiaceae</taxon>
        <taxon>Vararia</taxon>
    </lineage>
</organism>
<protein>
    <submittedName>
        <fullName evidence="1">Uncharacterized protein</fullName>
    </submittedName>
</protein>
<reference evidence="1" key="2">
    <citation type="journal article" date="2022" name="New Phytol.">
        <title>Evolutionary transition to the ectomycorrhizal habit in the genomes of a hyperdiverse lineage of mushroom-forming fungi.</title>
        <authorList>
            <person name="Looney B."/>
            <person name="Miyauchi S."/>
            <person name="Morin E."/>
            <person name="Drula E."/>
            <person name="Courty P.E."/>
            <person name="Kohler A."/>
            <person name="Kuo A."/>
            <person name="LaButti K."/>
            <person name="Pangilinan J."/>
            <person name="Lipzen A."/>
            <person name="Riley R."/>
            <person name="Andreopoulos W."/>
            <person name="He G."/>
            <person name="Johnson J."/>
            <person name="Nolan M."/>
            <person name="Tritt A."/>
            <person name="Barry K.W."/>
            <person name="Grigoriev I.V."/>
            <person name="Nagy L.G."/>
            <person name="Hibbett D."/>
            <person name="Henrissat B."/>
            <person name="Matheny P.B."/>
            <person name="Labbe J."/>
            <person name="Martin F.M."/>
        </authorList>
    </citation>
    <scope>NUCLEOTIDE SEQUENCE</scope>
    <source>
        <strain evidence="1">EC-137</strain>
    </source>
</reference>
<name>A0ACB8QVE8_9AGAM</name>
<accession>A0ACB8QVE8</accession>
<sequence>MNTPGSVNPGQPLLTNIRNILTHSAEKIVQCFTGASQYSTEGTGTASCGLAALNFARLVFDRDQKRPPLDDPLVFLNDVLSRETIEEATSICMAWNSNIHMEVDEIAKIPLFDKSLKLFSRKYGRPGLDEFKTLLSELVLVDGSAVVVITRPPEIVACTKLKLSKSTHMFIIFDSHPRQRYPDGTGIIVTASIEVAAQELAELLPVISLAKSGLEWQAQLLSNYSGHIFVPQKIEDRRTYLTDVALESSLALLACQSKMATLISQNATLERENRLLEEHMETLQNEVALQRSYALQHLQSTSTNTSHTNSRLPDASLLTSQISIKTSKHAESKDSRNHNSDSRSSTVGLNSDTDGYRFALRQQQLYDTEDTMLRDQLHDLNRNPQQTFDCQICLDSYPEDVVLRVDYCRHEFCRHCMKEYIASKLQEHRFPIFCPICTTTDAKQRVAITQGLVMCTDLGEEQQSLWTEMQMATLSVQLHCRKCCNTVWVDKNDFNETRIVVCPLPGCGHVWCRDCQQVIETDSGPQHSCDGSSELDYLMQTEGWKYCPHCRTPIQRAAGCYHMTASCITPGCNTHFCYRCGESIVQSALQREINEATSDHYRRCQLFEVPP</sequence>
<comment type="caution">
    <text evidence="1">The sequence shown here is derived from an EMBL/GenBank/DDBJ whole genome shotgun (WGS) entry which is preliminary data.</text>
</comment>
<evidence type="ECO:0000313" key="2">
    <source>
        <dbReference type="Proteomes" id="UP000814128"/>
    </source>
</evidence>
<evidence type="ECO:0000313" key="1">
    <source>
        <dbReference type="EMBL" id="KAI0035520.1"/>
    </source>
</evidence>